<dbReference type="STRING" id="1977882.B9T28_05495"/>
<dbReference type="OrthoDB" id="6713372at2"/>
<feature type="transmembrane region" description="Helical" evidence="1">
    <location>
        <begin position="6"/>
        <end position="23"/>
    </location>
</feature>
<keyword evidence="1" id="KW-1133">Transmembrane helix</keyword>
<organism evidence="2 3">
    <name type="scientific">Acinetobacter silvestris</name>
    <dbReference type="NCBI Taxonomy" id="1977882"/>
    <lineage>
        <taxon>Bacteria</taxon>
        <taxon>Pseudomonadati</taxon>
        <taxon>Pseudomonadota</taxon>
        <taxon>Gammaproteobacteria</taxon>
        <taxon>Moraxellales</taxon>
        <taxon>Moraxellaceae</taxon>
        <taxon>Acinetobacter</taxon>
    </lineage>
</organism>
<name>A0A1Y3CHU6_9GAMM</name>
<dbReference type="RefSeq" id="WP_086202939.1">
    <property type="nucleotide sequence ID" value="NZ_NEGB01000002.1"/>
</dbReference>
<keyword evidence="3" id="KW-1185">Reference proteome</keyword>
<dbReference type="Proteomes" id="UP000242765">
    <property type="component" value="Unassembled WGS sequence"/>
</dbReference>
<proteinExistence type="predicted"/>
<keyword evidence="1" id="KW-0472">Membrane</keyword>
<accession>A0A1Y3CHU6</accession>
<reference evidence="2 3" key="1">
    <citation type="submission" date="2017-04" db="EMBL/GenBank/DDBJ databases">
        <title>High diversity of culturable Acinetobacter species in natural soil and water ecosystems.</title>
        <authorList>
            <person name="Nemec A."/>
            <person name="Radolfova-Krizova L."/>
        </authorList>
    </citation>
    <scope>NUCLEOTIDE SEQUENCE [LARGE SCALE GENOMIC DNA]</scope>
    <source>
        <strain evidence="2 3">ANC 4999</strain>
    </source>
</reference>
<gene>
    <name evidence="2" type="ORF">B9T28_05495</name>
</gene>
<protein>
    <submittedName>
        <fullName evidence="2">Uncharacterized protein</fullName>
    </submittedName>
</protein>
<comment type="caution">
    <text evidence="2">The sequence shown here is derived from an EMBL/GenBank/DDBJ whole genome shotgun (WGS) entry which is preliminary data.</text>
</comment>
<dbReference type="EMBL" id="NEGB01000002">
    <property type="protein sequence ID" value="OTG66695.1"/>
    <property type="molecule type" value="Genomic_DNA"/>
</dbReference>
<evidence type="ECO:0000313" key="3">
    <source>
        <dbReference type="Proteomes" id="UP000242765"/>
    </source>
</evidence>
<evidence type="ECO:0000313" key="2">
    <source>
        <dbReference type="EMBL" id="OTG66695.1"/>
    </source>
</evidence>
<evidence type="ECO:0000256" key="1">
    <source>
        <dbReference type="SAM" id="Phobius"/>
    </source>
</evidence>
<sequence length="71" mass="8453">MLKVALIVMVIFSIALLLFLFYQSQKLLRQTLKQANQERRQLKGNSQVHPQLAEEWKRLEQMKKKLADKDQ</sequence>
<dbReference type="AlphaFoldDB" id="A0A1Y3CHU6"/>
<keyword evidence="1" id="KW-0812">Transmembrane</keyword>